<dbReference type="PANTHER" id="PTHR43432">
    <property type="entry name" value="SLR0285 PROTEIN"/>
    <property type="match status" value="1"/>
</dbReference>
<keyword evidence="6" id="KW-1185">Reference proteome</keyword>
<feature type="domain" description="Radical SAM core" evidence="4">
    <location>
        <begin position="19"/>
        <end position="273"/>
    </location>
</feature>
<protein>
    <recommendedName>
        <fullName evidence="4">Radical SAM core domain-containing protein</fullName>
    </recommendedName>
</protein>
<gene>
    <name evidence="5" type="ORF">SAMN05421753_104112</name>
</gene>
<dbReference type="Gene3D" id="3.80.30.30">
    <property type="match status" value="1"/>
</dbReference>
<dbReference type="RefSeq" id="WP_092048478.1">
    <property type="nucleotide sequence ID" value="NZ_FOQD01000004.1"/>
</dbReference>
<evidence type="ECO:0000259" key="4">
    <source>
        <dbReference type="PROSITE" id="PS51918"/>
    </source>
</evidence>
<dbReference type="OrthoDB" id="9785699at2"/>
<accession>A0A1I3E8G2</accession>
<dbReference type="InterPro" id="IPR040086">
    <property type="entry name" value="MJ0683-like"/>
</dbReference>
<dbReference type="SFLD" id="SFLDS00029">
    <property type="entry name" value="Radical_SAM"/>
    <property type="match status" value="1"/>
</dbReference>
<dbReference type="GO" id="GO:0046872">
    <property type="term" value="F:metal ion binding"/>
    <property type="evidence" value="ECO:0007669"/>
    <property type="project" value="UniProtKB-KW"/>
</dbReference>
<evidence type="ECO:0000256" key="2">
    <source>
        <dbReference type="ARBA" id="ARBA00023004"/>
    </source>
</evidence>
<evidence type="ECO:0000256" key="1">
    <source>
        <dbReference type="ARBA" id="ARBA00022723"/>
    </source>
</evidence>
<dbReference type="SUPFAM" id="SSF102114">
    <property type="entry name" value="Radical SAM enzymes"/>
    <property type="match status" value="1"/>
</dbReference>
<organism evidence="5 6">
    <name type="scientific">Planctomicrobium piriforme</name>
    <dbReference type="NCBI Taxonomy" id="1576369"/>
    <lineage>
        <taxon>Bacteria</taxon>
        <taxon>Pseudomonadati</taxon>
        <taxon>Planctomycetota</taxon>
        <taxon>Planctomycetia</taxon>
        <taxon>Planctomycetales</taxon>
        <taxon>Planctomycetaceae</taxon>
        <taxon>Planctomicrobium</taxon>
    </lineage>
</organism>
<keyword evidence="2" id="KW-0408">Iron</keyword>
<keyword evidence="3" id="KW-0411">Iron-sulfur</keyword>
<dbReference type="InterPro" id="IPR007197">
    <property type="entry name" value="rSAM"/>
</dbReference>
<sequence length="288" mass="31466">MPVDLTLTTVKNVLTRTSGYLSTIASHSLQPYRGCTFGNALCGVGCYVRHNGHILQGRNWGSFLEVRTNAADSYRNNFAREANWARRERGVFSIFCSSSTDPFVPQEKRYQITRQLLGAMLELPPDELILQTHSPAVADALPLLAELNTKCRLRIHVSIETDQDRLPGLPPPTATVAARLQACQALKNAGIRTVVTVAPLLPLADPLSFFERIAENADSVVIDHFIEGDGSPTGNRTFRTPLPAAMAAINPRSITLAYRDEIVAIARQVMPGRVGVSIEGFAGRFSTP</sequence>
<dbReference type="Proteomes" id="UP000199518">
    <property type="component" value="Unassembled WGS sequence"/>
</dbReference>
<dbReference type="PROSITE" id="PS51918">
    <property type="entry name" value="RADICAL_SAM"/>
    <property type="match status" value="1"/>
</dbReference>
<evidence type="ECO:0000256" key="3">
    <source>
        <dbReference type="ARBA" id="ARBA00023014"/>
    </source>
</evidence>
<dbReference type="GO" id="GO:0003824">
    <property type="term" value="F:catalytic activity"/>
    <property type="evidence" value="ECO:0007669"/>
    <property type="project" value="InterPro"/>
</dbReference>
<dbReference type="SFLD" id="SFLDG01084">
    <property type="entry name" value="Uncharacterised_Radical_SAM_Su"/>
    <property type="match status" value="1"/>
</dbReference>
<dbReference type="GO" id="GO:0051536">
    <property type="term" value="F:iron-sulfur cluster binding"/>
    <property type="evidence" value="ECO:0007669"/>
    <property type="project" value="UniProtKB-KW"/>
</dbReference>
<proteinExistence type="predicted"/>
<reference evidence="6" key="1">
    <citation type="submission" date="2016-10" db="EMBL/GenBank/DDBJ databases">
        <authorList>
            <person name="Varghese N."/>
            <person name="Submissions S."/>
        </authorList>
    </citation>
    <scope>NUCLEOTIDE SEQUENCE [LARGE SCALE GENOMIC DNA]</scope>
    <source>
        <strain evidence="6">DSM 26348</strain>
    </source>
</reference>
<evidence type="ECO:0000313" key="6">
    <source>
        <dbReference type="Proteomes" id="UP000199518"/>
    </source>
</evidence>
<evidence type="ECO:0000313" key="5">
    <source>
        <dbReference type="EMBL" id="SFH95001.1"/>
    </source>
</evidence>
<dbReference type="InterPro" id="IPR058240">
    <property type="entry name" value="rSAM_sf"/>
</dbReference>
<dbReference type="EMBL" id="FOQD01000004">
    <property type="protein sequence ID" value="SFH95001.1"/>
    <property type="molecule type" value="Genomic_DNA"/>
</dbReference>
<dbReference type="AlphaFoldDB" id="A0A1I3E8G2"/>
<dbReference type="PANTHER" id="PTHR43432:SF3">
    <property type="entry name" value="SLR0285 PROTEIN"/>
    <property type="match status" value="1"/>
</dbReference>
<name>A0A1I3E8G2_9PLAN</name>
<keyword evidence="1" id="KW-0479">Metal-binding</keyword>